<dbReference type="Proteomes" id="UP000614601">
    <property type="component" value="Unassembled WGS sequence"/>
</dbReference>
<evidence type="ECO:0000313" key="2">
    <source>
        <dbReference type="Proteomes" id="UP000614601"/>
    </source>
</evidence>
<dbReference type="EMBL" id="CAJFDH010000006">
    <property type="protein sequence ID" value="CAD5230487.1"/>
    <property type="molecule type" value="Genomic_DNA"/>
</dbReference>
<gene>
    <name evidence="1" type="ORF">BOKJ2_LOCUS14160</name>
</gene>
<dbReference type="EMBL" id="CAJFCW020000006">
    <property type="protein sequence ID" value="CAG9127779.1"/>
    <property type="molecule type" value="Genomic_DNA"/>
</dbReference>
<proteinExistence type="predicted"/>
<keyword evidence="2" id="KW-1185">Reference proteome</keyword>
<accession>A0A811LQ88</accession>
<reference evidence="1" key="1">
    <citation type="submission" date="2020-09" db="EMBL/GenBank/DDBJ databases">
        <authorList>
            <person name="Kikuchi T."/>
        </authorList>
    </citation>
    <scope>NUCLEOTIDE SEQUENCE</scope>
    <source>
        <strain evidence="1">SH1</strain>
    </source>
</reference>
<organism evidence="1 2">
    <name type="scientific">Bursaphelenchus okinawaensis</name>
    <dbReference type="NCBI Taxonomy" id="465554"/>
    <lineage>
        <taxon>Eukaryota</taxon>
        <taxon>Metazoa</taxon>
        <taxon>Ecdysozoa</taxon>
        <taxon>Nematoda</taxon>
        <taxon>Chromadorea</taxon>
        <taxon>Rhabditida</taxon>
        <taxon>Tylenchina</taxon>
        <taxon>Tylenchomorpha</taxon>
        <taxon>Aphelenchoidea</taxon>
        <taxon>Aphelenchoididae</taxon>
        <taxon>Bursaphelenchus</taxon>
    </lineage>
</organism>
<name>A0A811LQ88_9BILA</name>
<dbReference type="AlphaFoldDB" id="A0A811LQ88"/>
<evidence type="ECO:0000313" key="1">
    <source>
        <dbReference type="EMBL" id="CAD5230487.1"/>
    </source>
</evidence>
<dbReference type="Proteomes" id="UP000783686">
    <property type="component" value="Unassembled WGS sequence"/>
</dbReference>
<comment type="caution">
    <text evidence="1">The sequence shown here is derived from an EMBL/GenBank/DDBJ whole genome shotgun (WGS) entry which is preliminary data.</text>
</comment>
<protein>
    <submittedName>
        <fullName evidence="1">Uncharacterized protein</fullName>
    </submittedName>
</protein>
<sequence>MADLFLNRLPAIDLVYIRGDLGNINVRFIGFYRKLHPIVGCLTINNPSILRFLIDLQIKLLILESILDFNWLPLNYIEVNEIKFVNFLILEALCQQEIVVPSVRIVTFINYEPEPANLKLIFENICSLFPFIKHLKLVYKLYVLEKNEPIRNHELFTHTRSLLDSFESILDWNQGKLNITIDFQVFYNGPINKELARKMTEYIGYKCGYNGDVYLNVLMFNVDLTMFVQQK</sequence>